<feature type="signal peptide" evidence="1">
    <location>
        <begin position="1"/>
        <end position="18"/>
    </location>
</feature>
<protein>
    <recommendedName>
        <fullName evidence="4">C1q domain-containing protein</fullName>
    </recommendedName>
</protein>
<comment type="caution">
    <text evidence="2">The sequence shown here is derived from an EMBL/GenBank/DDBJ whole genome shotgun (WGS) entry which is preliminary data.</text>
</comment>
<evidence type="ECO:0000313" key="3">
    <source>
        <dbReference type="Proteomes" id="UP000297861"/>
    </source>
</evidence>
<evidence type="ECO:0000313" key="2">
    <source>
        <dbReference type="EMBL" id="TFD95982.1"/>
    </source>
</evidence>
<accession>A0A4Y8L3B8</accession>
<dbReference type="Proteomes" id="UP000297861">
    <property type="component" value="Unassembled WGS sequence"/>
</dbReference>
<evidence type="ECO:0000256" key="1">
    <source>
        <dbReference type="SAM" id="SignalP"/>
    </source>
</evidence>
<organism evidence="2 3">
    <name type="scientific">Dysgonomonas capnocytophagoides</name>
    <dbReference type="NCBI Taxonomy" id="45254"/>
    <lineage>
        <taxon>Bacteria</taxon>
        <taxon>Pseudomonadati</taxon>
        <taxon>Bacteroidota</taxon>
        <taxon>Bacteroidia</taxon>
        <taxon>Bacteroidales</taxon>
        <taxon>Dysgonomonadaceae</taxon>
        <taxon>Dysgonomonas</taxon>
    </lineage>
</organism>
<keyword evidence="3" id="KW-1185">Reference proteome</keyword>
<feature type="chain" id="PRO_5021376988" description="C1q domain-containing protein" evidence="1">
    <location>
        <begin position="19"/>
        <end position="241"/>
    </location>
</feature>
<sequence length="241" mass="26022">MKLLYILISLAIAYPTLAQVGINTKNPQGILHIDAKDNTSGNTNSDDDIIVTQNGNLGIGTLNPTTKLHIVSSSIGKGFALQDGSQGSNYILVSDNNGNAYWTESEVSQFTIIPSVTSPTTTFAGNTYKYDPGFRLTFPRYGTYSVSIITRLILNRSANETPIIRVQLVSATTANDYLGSAQILATPISSTPYHQAYINQNIEVTAATGLIARLEYSISGQFIATTGTLTTIWNGTYIRVK</sequence>
<dbReference type="EMBL" id="SOML01000006">
    <property type="protein sequence ID" value="TFD95982.1"/>
    <property type="molecule type" value="Genomic_DNA"/>
</dbReference>
<dbReference type="OrthoDB" id="1318705at2"/>
<dbReference type="STRING" id="1121485.GCA_000426485_00391"/>
<name>A0A4Y8L3B8_9BACT</name>
<gene>
    <name evidence="2" type="ORF">E2605_10300</name>
</gene>
<keyword evidence="1" id="KW-0732">Signal</keyword>
<proteinExistence type="predicted"/>
<evidence type="ECO:0008006" key="4">
    <source>
        <dbReference type="Google" id="ProtNLM"/>
    </source>
</evidence>
<dbReference type="RefSeq" id="WP_051290852.1">
    <property type="nucleotide sequence ID" value="NZ_JAWZLG010000017.1"/>
</dbReference>
<reference evidence="2 3" key="1">
    <citation type="submission" date="2019-03" db="EMBL/GenBank/DDBJ databases">
        <title>San Antonio Military Medical Center submission to MRSN (WRAIR), pending publication.</title>
        <authorList>
            <person name="Blyth D.M."/>
            <person name="Mccarthy S.L."/>
            <person name="Schall S.E."/>
            <person name="Stam J.A."/>
            <person name="Ong A.C."/>
            <person name="Mcgann P.T."/>
        </authorList>
    </citation>
    <scope>NUCLEOTIDE SEQUENCE [LARGE SCALE GENOMIC DNA]</scope>
    <source>
        <strain evidence="2 3">MRSN571793</strain>
    </source>
</reference>
<dbReference type="AlphaFoldDB" id="A0A4Y8L3B8"/>